<keyword evidence="2 8" id="KW-1277">Toxin-antitoxin system</keyword>
<feature type="binding site" evidence="8">
    <location>
        <position position="5"/>
    </location>
    <ligand>
        <name>Mg(2+)</name>
        <dbReference type="ChEBI" id="CHEBI:18420"/>
    </ligand>
</feature>
<name>A0A923M811_9BURK</name>
<evidence type="ECO:0000313" key="10">
    <source>
        <dbReference type="EMBL" id="MBC5764414.1"/>
    </source>
</evidence>
<dbReference type="EMBL" id="JACORU010000002">
    <property type="protein sequence ID" value="MBC5764414.1"/>
    <property type="molecule type" value="Genomic_DNA"/>
</dbReference>
<dbReference type="RefSeq" id="WP_187080885.1">
    <property type="nucleotide sequence ID" value="NZ_JACORU010000002.1"/>
</dbReference>
<dbReference type="Gene3D" id="3.40.50.1010">
    <property type="entry name" value="5'-nuclease"/>
    <property type="match status" value="1"/>
</dbReference>
<evidence type="ECO:0000256" key="5">
    <source>
        <dbReference type="ARBA" id="ARBA00022801"/>
    </source>
</evidence>
<sequence>MILVDSSVWIDFFNGQPGPAEERLAELLQDGGAPLGVADLVLFEVLRGFRHEQDFQAARRALHALPIVEIGGEDNALRAAHHYRALRAAGVTVRSPVDVMLASYCIEHDHALLHGDRDFDALESLRGLKVWRH</sequence>
<feature type="domain" description="PIN" evidence="9">
    <location>
        <begin position="2"/>
        <end position="122"/>
    </location>
</feature>
<evidence type="ECO:0000259" key="9">
    <source>
        <dbReference type="Pfam" id="PF01850"/>
    </source>
</evidence>
<keyword evidence="8" id="KW-0800">Toxin</keyword>
<evidence type="ECO:0000256" key="6">
    <source>
        <dbReference type="ARBA" id="ARBA00022842"/>
    </source>
</evidence>
<comment type="caution">
    <text evidence="10">The sequence shown here is derived from an EMBL/GenBank/DDBJ whole genome shotgun (WGS) entry which is preliminary data.</text>
</comment>
<evidence type="ECO:0000256" key="4">
    <source>
        <dbReference type="ARBA" id="ARBA00022723"/>
    </source>
</evidence>
<evidence type="ECO:0000256" key="2">
    <source>
        <dbReference type="ARBA" id="ARBA00022649"/>
    </source>
</evidence>
<dbReference type="InterPro" id="IPR002716">
    <property type="entry name" value="PIN_dom"/>
</dbReference>
<evidence type="ECO:0000313" key="11">
    <source>
        <dbReference type="Proteomes" id="UP000596827"/>
    </source>
</evidence>
<accession>A0A923M811</accession>
<evidence type="ECO:0000256" key="7">
    <source>
        <dbReference type="ARBA" id="ARBA00038093"/>
    </source>
</evidence>
<reference evidence="10" key="1">
    <citation type="submission" date="2020-08" db="EMBL/GenBank/DDBJ databases">
        <title>Ramlibacter sp. GTP1 16S ribosomal RNA gene genome sequencing and assembly.</title>
        <authorList>
            <person name="Kang M."/>
        </authorList>
    </citation>
    <scope>NUCLEOTIDE SEQUENCE</scope>
    <source>
        <strain evidence="10">GTP1</strain>
    </source>
</reference>
<dbReference type="PANTHER" id="PTHR33653">
    <property type="entry name" value="RIBONUCLEASE VAPC2"/>
    <property type="match status" value="1"/>
</dbReference>
<dbReference type="GO" id="GO:0016787">
    <property type="term" value="F:hydrolase activity"/>
    <property type="evidence" value="ECO:0007669"/>
    <property type="project" value="UniProtKB-KW"/>
</dbReference>
<feature type="binding site" evidence="8">
    <location>
        <position position="98"/>
    </location>
    <ligand>
        <name>Mg(2+)</name>
        <dbReference type="ChEBI" id="CHEBI:18420"/>
    </ligand>
</feature>
<dbReference type="AlphaFoldDB" id="A0A923M811"/>
<evidence type="ECO:0000256" key="1">
    <source>
        <dbReference type="ARBA" id="ARBA00001946"/>
    </source>
</evidence>
<dbReference type="EC" id="3.1.-.-" evidence="8"/>
<evidence type="ECO:0000256" key="8">
    <source>
        <dbReference type="HAMAP-Rule" id="MF_00265"/>
    </source>
</evidence>
<dbReference type="InterPro" id="IPR050556">
    <property type="entry name" value="Type_II_TA_system_RNase"/>
</dbReference>
<keyword evidence="3 8" id="KW-0540">Nuclease</keyword>
<dbReference type="HAMAP" id="MF_00265">
    <property type="entry name" value="VapC_Nob1"/>
    <property type="match status" value="1"/>
</dbReference>
<proteinExistence type="inferred from homology"/>
<dbReference type="SUPFAM" id="SSF88723">
    <property type="entry name" value="PIN domain-like"/>
    <property type="match status" value="1"/>
</dbReference>
<dbReference type="Proteomes" id="UP000596827">
    <property type="component" value="Unassembled WGS sequence"/>
</dbReference>
<dbReference type="InterPro" id="IPR022907">
    <property type="entry name" value="VapC_family"/>
</dbReference>
<dbReference type="PANTHER" id="PTHR33653:SF1">
    <property type="entry name" value="RIBONUCLEASE VAPC2"/>
    <property type="match status" value="1"/>
</dbReference>
<organism evidence="10 11">
    <name type="scientific">Ramlibacter albus</name>
    <dbReference type="NCBI Taxonomy" id="2079448"/>
    <lineage>
        <taxon>Bacteria</taxon>
        <taxon>Pseudomonadati</taxon>
        <taxon>Pseudomonadota</taxon>
        <taxon>Betaproteobacteria</taxon>
        <taxon>Burkholderiales</taxon>
        <taxon>Comamonadaceae</taxon>
        <taxon>Ramlibacter</taxon>
    </lineage>
</organism>
<dbReference type="GO" id="GO:0004540">
    <property type="term" value="F:RNA nuclease activity"/>
    <property type="evidence" value="ECO:0007669"/>
    <property type="project" value="InterPro"/>
</dbReference>
<keyword evidence="4 8" id="KW-0479">Metal-binding</keyword>
<dbReference type="CDD" id="cd18760">
    <property type="entry name" value="PIN_MtVapC3-like"/>
    <property type="match status" value="1"/>
</dbReference>
<keyword evidence="5 8" id="KW-0378">Hydrolase</keyword>
<dbReference type="GO" id="GO:0090729">
    <property type="term" value="F:toxin activity"/>
    <property type="evidence" value="ECO:0007669"/>
    <property type="project" value="UniProtKB-KW"/>
</dbReference>
<comment type="function">
    <text evidence="8">Toxic component of a toxin-antitoxin (TA) system. An RNase.</text>
</comment>
<dbReference type="InterPro" id="IPR029060">
    <property type="entry name" value="PIN-like_dom_sf"/>
</dbReference>
<keyword evidence="11" id="KW-1185">Reference proteome</keyword>
<dbReference type="Pfam" id="PF01850">
    <property type="entry name" value="PIN"/>
    <property type="match status" value="1"/>
</dbReference>
<comment type="similarity">
    <text evidence="7 8">Belongs to the PINc/VapC protein family.</text>
</comment>
<protein>
    <recommendedName>
        <fullName evidence="8">Ribonuclease VapC</fullName>
        <shortName evidence="8">RNase VapC</shortName>
        <ecNumber evidence="8">3.1.-.-</ecNumber>
    </recommendedName>
    <alternativeName>
        <fullName evidence="8">Toxin VapC</fullName>
    </alternativeName>
</protein>
<comment type="cofactor">
    <cofactor evidence="1 8">
        <name>Mg(2+)</name>
        <dbReference type="ChEBI" id="CHEBI:18420"/>
    </cofactor>
</comment>
<keyword evidence="6 8" id="KW-0460">Magnesium</keyword>
<evidence type="ECO:0000256" key="3">
    <source>
        <dbReference type="ARBA" id="ARBA00022722"/>
    </source>
</evidence>
<dbReference type="GO" id="GO:0000287">
    <property type="term" value="F:magnesium ion binding"/>
    <property type="evidence" value="ECO:0007669"/>
    <property type="project" value="UniProtKB-UniRule"/>
</dbReference>
<gene>
    <name evidence="8" type="primary">vapC</name>
    <name evidence="10" type="ORF">H8R02_08135</name>
</gene>